<feature type="domain" description="HTH LytTR-type" evidence="3">
    <location>
        <begin position="146"/>
        <end position="249"/>
    </location>
</feature>
<protein>
    <submittedName>
        <fullName evidence="4">LytTR family DNA-binding domain-containing protein</fullName>
    </submittedName>
</protein>
<dbReference type="SUPFAM" id="SSF52172">
    <property type="entry name" value="CheY-like"/>
    <property type="match status" value="1"/>
</dbReference>
<dbReference type="GO" id="GO:0003677">
    <property type="term" value="F:DNA binding"/>
    <property type="evidence" value="ECO:0007669"/>
    <property type="project" value="UniProtKB-KW"/>
</dbReference>
<dbReference type="PANTHER" id="PTHR45526:SF1">
    <property type="entry name" value="TRANSCRIPTIONAL REGULATORY PROTEIN DCUR-RELATED"/>
    <property type="match status" value="1"/>
</dbReference>
<proteinExistence type="predicted"/>
<evidence type="ECO:0000313" key="5">
    <source>
        <dbReference type="Proteomes" id="UP001501508"/>
    </source>
</evidence>
<evidence type="ECO:0000259" key="3">
    <source>
        <dbReference type="PROSITE" id="PS50930"/>
    </source>
</evidence>
<organism evidence="4 5">
    <name type="scientific">Ravibacter arvi</name>
    <dbReference type="NCBI Taxonomy" id="2051041"/>
    <lineage>
        <taxon>Bacteria</taxon>
        <taxon>Pseudomonadati</taxon>
        <taxon>Bacteroidota</taxon>
        <taxon>Cytophagia</taxon>
        <taxon>Cytophagales</taxon>
        <taxon>Spirosomataceae</taxon>
        <taxon>Ravibacter</taxon>
    </lineage>
</organism>
<dbReference type="Pfam" id="PF00072">
    <property type="entry name" value="Response_reg"/>
    <property type="match status" value="1"/>
</dbReference>
<dbReference type="InterPro" id="IPR007492">
    <property type="entry name" value="LytTR_DNA-bd_dom"/>
</dbReference>
<evidence type="ECO:0000256" key="1">
    <source>
        <dbReference type="PROSITE-ProRule" id="PRU00169"/>
    </source>
</evidence>
<dbReference type="Gene3D" id="2.40.50.1020">
    <property type="entry name" value="LytTr DNA-binding domain"/>
    <property type="match status" value="1"/>
</dbReference>
<dbReference type="Gene3D" id="3.40.50.2300">
    <property type="match status" value="1"/>
</dbReference>
<keyword evidence="5" id="KW-1185">Reference proteome</keyword>
<keyword evidence="4" id="KW-0238">DNA-binding</keyword>
<sequence length="253" mass="28816">MIRAIIVDDEPNNVDNLKALLKRHCPQVSVAAEAHHADHAIEVIHTFRPDLVFLDILMPGKTGFDLLKSLQRADFEVVFVTGFDQFGIEAIRFSAVDYLLKPIDPLELQSAVSRATAKIQEKQQNLQLQNLVQLLLHEKQKSEHKIALSSSKETRFVKTGEIVRCIAENNYTLFFLESGEKILVSRPMFEYDEMLAAYGFIRPHHSHLVNLSYVKSLLKEDSGYLLMMDDSKIPVSRIKKEMVKKALSRGARD</sequence>
<evidence type="ECO:0000313" key="4">
    <source>
        <dbReference type="EMBL" id="GAA4436314.1"/>
    </source>
</evidence>
<dbReference type="InterPro" id="IPR001789">
    <property type="entry name" value="Sig_transdc_resp-reg_receiver"/>
</dbReference>
<dbReference type="SMART" id="SM00850">
    <property type="entry name" value="LytTR"/>
    <property type="match status" value="1"/>
</dbReference>
<dbReference type="PANTHER" id="PTHR45526">
    <property type="entry name" value="TRANSCRIPTIONAL REGULATORY PROTEIN DPIA"/>
    <property type="match status" value="1"/>
</dbReference>
<dbReference type="EMBL" id="BAABEY010000015">
    <property type="protein sequence ID" value="GAA4436314.1"/>
    <property type="molecule type" value="Genomic_DNA"/>
</dbReference>
<accession>A0ABP8LW91</accession>
<gene>
    <name evidence="4" type="ORF">GCM10023091_14070</name>
</gene>
<name>A0ABP8LW91_9BACT</name>
<dbReference type="PROSITE" id="PS50110">
    <property type="entry name" value="RESPONSE_REGULATORY"/>
    <property type="match status" value="1"/>
</dbReference>
<feature type="modified residue" description="4-aspartylphosphate" evidence="1">
    <location>
        <position position="55"/>
    </location>
</feature>
<dbReference type="SMART" id="SM00448">
    <property type="entry name" value="REC"/>
    <property type="match status" value="1"/>
</dbReference>
<dbReference type="RefSeq" id="WP_345027598.1">
    <property type="nucleotide sequence ID" value="NZ_BAABEY010000015.1"/>
</dbReference>
<dbReference type="InterPro" id="IPR051271">
    <property type="entry name" value="2C-system_Tx_regulators"/>
</dbReference>
<feature type="domain" description="Response regulatory" evidence="2">
    <location>
        <begin position="3"/>
        <end position="116"/>
    </location>
</feature>
<dbReference type="Pfam" id="PF04397">
    <property type="entry name" value="LytTR"/>
    <property type="match status" value="1"/>
</dbReference>
<dbReference type="InterPro" id="IPR011006">
    <property type="entry name" value="CheY-like_superfamily"/>
</dbReference>
<reference evidence="5" key="1">
    <citation type="journal article" date="2019" name="Int. J. Syst. Evol. Microbiol.">
        <title>The Global Catalogue of Microorganisms (GCM) 10K type strain sequencing project: providing services to taxonomists for standard genome sequencing and annotation.</title>
        <authorList>
            <consortium name="The Broad Institute Genomics Platform"/>
            <consortium name="The Broad Institute Genome Sequencing Center for Infectious Disease"/>
            <person name="Wu L."/>
            <person name="Ma J."/>
        </authorList>
    </citation>
    <scope>NUCLEOTIDE SEQUENCE [LARGE SCALE GENOMIC DNA]</scope>
    <source>
        <strain evidence="5">JCM 31920</strain>
    </source>
</reference>
<dbReference type="Proteomes" id="UP001501508">
    <property type="component" value="Unassembled WGS sequence"/>
</dbReference>
<dbReference type="PROSITE" id="PS50930">
    <property type="entry name" value="HTH_LYTTR"/>
    <property type="match status" value="1"/>
</dbReference>
<comment type="caution">
    <text evidence="4">The sequence shown here is derived from an EMBL/GenBank/DDBJ whole genome shotgun (WGS) entry which is preliminary data.</text>
</comment>
<keyword evidence="1" id="KW-0597">Phosphoprotein</keyword>
<evidence type="ECO:0000259" key="2">
    <source>
        <dbReference type="PROSITE" id="PS50110"/>
    </source>
</evidence>